<dbReference type="InterPro" id="IPR025367">
    <property type="entry name" value="DUF4271"/>
</dbReference>
<keyword evidence="1" id="KW-0472">Membrane</keyword>
<evidence type="ECO:0000313" key="3">
    <source>
        <dbReference type="Proteomes" id="UP000712080"/>
    </source>
</evidence>
<feature type="transmembrane region" description="Helical" evidence="1">
    <location>
        <begin position="16"/>
        <end position="35"/>
    </location>
</feature>
<accession>A0A972FM19</accession>
<reference evidence="2" key="1">
    <citation type="submission" date="2020-02" db="EMBL/GenBank/DDBJ databases">
        <title>Flavobacterium sp. genome.</title>
        <authorList>
            <person name="Jung H.S."/>
            <person name="Baek J.H."/>
            <person name="Jeon C.O."/>
        </authorList>
    </citation>
    <scope>NUCLEOTIDE SEQUENCE</scope>
    <source>
        <strain evidence="2">SE-s28</strain>
    </source>
</reference>
<comment type="caution">
    <text evidence="2">The sequence shown here is derived from an EMBL/GenBank/DDBJ whole genome shotgun (WGS) entry which is preliminary data.</text>
</comment>
<evidence type="ECO:0000313" key="2">
    <source>
        <dbReference type="EMBL" id="NMH28554.1"/>
    </source>
</evidence>
<organism evidence="2 3">
    <name type="scientific">Flavobacterium silvaticum</name>
    <dbReference type="NCBI Taxonomy" id="1852020"/>
    <lineage>
        <taxon>Bacteria</taxon>
        <taxon>Pseudomonadati</taxon>
        <taxon>Bacteroidota</taxon>
        <taxon>Flavobacteriia</taxon>
        <taxon>Flavobacteriales</taxon>
        <taxon>Flavobacteriaceae</taxon>
        <taxon>Flavobacterium</taxon>
    </lineage>
</organism>
<feature type="transmembrane region" description="Helical" evidence="1">
    <location>
        <begin position="164"/>
        <end position="184"/>
    </location>
</feature>
<dbReference type="EMBL" id="JAAMPU010000106">
    <property type="protein sequence ID" value="NMH28554.1"/>
    <property type="molecule type" value="Genomic_DNA"/>
</dbReference>
<name>A0A972FM19_9FLAO</name>
<evidence type="ECO:0000256" key="1">
    <source>
        <dbReference type="SAM" id="Phobius"/>
    </source>
</evidence>
<keyword evidence="1" id="KW-0812">Transmembrane</keyword>
<proteinExistence type="predicted"/>
<dbReference type="Proteomes" id="UP000712080">
    <property type="component" value="Unassembled WGS sequence"/>
</dbReference>
<feature type="transmembrane region" description="Helical" evidence="1">
    <location>
        <begin position="96"/>
        <end position="116"/>
    </location>
</feature>
<keyword evidence="3" id="KW-1185">Reference proteome</keyword>
<feature type="transmembrane region" description="Helical" evidence="1">
    <location>
        <begin position="140"/>
        <end position="158"/>
    </location>
</feature>
<dbReference type="AlphaFoldDB" id="A0A972FM19"/>
<feature type="transmembrane region" description="Helical" evidence="1">
    <location>
        <begin position="196"/>
        <end position="218"/>
    </location>
</feature>
<protein>
    <submittedName>
        <fullName evidence="2">DUF4271 domain-containing protein</fullName>
    </submittedName>
</protein>
<dbReference type="RefSeq" id="WP_169527665.1">
    <property type="nucleotide sequence ID" value="NZ_JAAMPU010000106.1"/>
</dbReference>
<dbReference type="Pfam" id="PF14093">
    <property type="entry name" value="DUF4271"/>
    <property type="match status" value="1"/>
</dbReference>
<keyword evidence="1" id="KW-1133">Transmembrane helix</keyword>
<sequence length="221" mass="26106">MNESFLHLRAFTNTDWATAVFLMCFALIAVTRSAFEMRFAEFSRLVISDKYIKVYRDNSNLMSWFNVALFLMHLVSFAFFIQLILSHYGYGEKTDWVLFVRVFTFLGAFILSKFLVEKIIGVCFNGEEFVEQFNLVKVSYRTYLGLFLLPIDIILFYSNNFPQWILSGMIAIILGVNILTYVLSIRSYQNVLIGRLFYFILYLCALEIAPYYFMYYWFTKS</sequence>
<gene>
    <name evidence="2" type="ORF">G6047_10970</name>
</gene>
<feature type="transmembrane region" description="Helical" evidence="1">
    <location>
        <begin position="61"/>
        <end position="84"/>
    </location>
</feature>